<reference evidence="9" key="1">
    <citation type="submission" date="2022-10" db="EMBL/GenBank/DDBJ databases">
        <title>Culturing micro-colonial fungi from biological soil crusts in the Mojave desert and describing Neophaeococcomyces mojavensis, and introducing the new genera and species Taxawa tesnikishii.</title>
        <authorList>
            <person name="Kurbessoian T."/>
            <person name="Stajich J.E."/>
        </authorList>
    </citation>
    <scope>NUCLEOTIDE SEQUENCE</scope>
    <source>
        <strain evidence="9">TK_35</strain>
    </source>
</reference>
<evidence type="ECO:0000256" key="3">
    <source>
        <dbReference type="ARBA" id="ARBA00022857"/>
    </source>
</evidence>
<evidence type="ECO:0000313" key="9">
    <source>
        <dbReference type="EMBL" id="KAJ9616269.1"/>
    </source>
</evidence>
<name>A0AA39CNT3_9EURO</name>
<dbReference type="CDD" id="cd08436">
    <property type="entry name" value="PBP2_LTTR_like_3"/>
    <property type="match status" value="1"/>
</dbReference>
<dbReference type="Pfam" id="PF00106">
    <property type="entry name" value="adh_short"/>
    <property type="match status" value="1"/>
</dbReference>
<accession>A0AA39CNT3</accession>
<keyword evidence="4" id="KW-0560">Oxidoreductase</keyword>
<dbReference type="Gene3D" id="3.40.190.290">
    <property type="match status" value="1"/>
</dbReference>
<dbReference type="SMART" id="SM00822">
    <property type="entry name" value="PKS_KR"/>
    <property type="match status" value="1"/>
</dbReference>
<protein>
    <recommendedName>
        <fullName evidence="8">HTH lysR-type domain-containing protein</fullName>
    </recommendedName>
</protein>
<dbReference type="InterPro" id="IPR020904">
    <property type="entry name" value="Sc_DH/Rdtase_CS"/>
</dbReference>
<dbReference type="AlphaFoldDB" id="A0AA39CNT3"/>
<dbReference type="Gene3D" id="3.40.50.720">
    <property type="entry name" value="NAD(P)-binding Rossmann-like Domain"/>
    <property type="match status" value="1"/>
</dbReference>
<keyword evidence="5" id="KW-0805">Transcription regulation</keyword>
<comment type="similarity">
    <text evidence="1">Belongs to the short-chain dehydrogenases/reductases (SDR) family.</text>
</comment>
<keyword evidence="6" id="KW-0238">DNA-binding</keyword>
<dbReference type="PANTHER" id="PTHR42901:SF1">
    <property type="entry name" value="ALCOHOL DEHYDROGENASE"/>
    <property type="match status" value="1"/>
</dbReference>
<keyword evidence="7" id="KW-0804">Transcription</keyword>
<dbReference type="InterPro" id="IPR036390">
    <property type="entry name" value="WH_DNA-bd_sf"/>
</dbReference>
<evidence type="ECO:0000256" key="2">
    <source>
        <dbReference type="ARBA" id="ARBA00009437"/>
    </source>
</evidence>
<organism evidence="9">
    <name type="scientific">Knufia peltigerae</name>
    <dbReference type="NCBI Taxonomy" id="1002370"/>
    <lineage>
        <taxon>Eukaryota</taxon>
        <taxon>Fungi</taxon>
        <taxon>Dikarya</taxon>
        <taxon>Ascomycota</taxon>
        <taxon>Pezizomycotina</taxon>
        <taxon>Eurotiomycetes</taxon>
        <taxon>Chaetothyriomycetidae</taxon>
        <taxon>Chaetothyriales</taxon>
        <taxon>Trichomeriaceae</taxon>
        <taxon>Knufia</taxon>
    </lineage>
</organism>
<proteinExistence type="inferred from homology"/>
<gene>
    <name evidence="9" type="ORF">H2204_013943</name>
</gene>
<dbReference type="Pfam" id="PF00126">
    <property type="entry name" value="HTH_1"/>
    <property type="match status" value="1"/>
</dbReference>
<dbReference type="GO" id="GO:0003700">
    <property type="term" value="F:DNA-binding transcription factor activity"/>
    <property type="evidence" value="ECO:0007669"/>
    <property type="project" value="InterPro"/>
</dbReference>
<dbReference type="InterPro" id="IPR057326">
    <property type="entry name" value="KR_dom"/>
</dbReference>
<comment type="similarity">
    <text evidence="2">Belongs to the LysR transcriptional regulatory family.</text>
</comment>
<dbReference type="PROSITE" id="PS00061">
    <property type="entry name" value="ADH_SHORT"/>
    <property type="match status" value="1"/>
</dbReference>
<dbReference type="InterPro" id="IPR000847">
    <property type="entry name" value="LysR_HTH_N"/>
</dbReference>
<dbReference type="GO" id="GO:0003677">
    <property type="term" value="F:DNA binding"/>
    <property type="evidence" value="ECO:0007669"/>
    <property type="project" value="UniProtKB-KW"/>
</dbReference>
<dbReference type="InterPro" id="IPR036388">
    <property type="entry name" value="WH-like_DNA-bd_sf"/>
</dbReference>
<dbReference type="Pfam" id="PF03466">
    <property type="entry name" value="LysR_substrate"/>
    <property type="match status" value="1"/>
</dbReference>
<comment type="caution">
    <text evidence="9">The sequence shown here is derived from an EMBL/GenBank/DDBJ whole genome shotgun (WGS) entry which is preliminary data.</text>
</comment>
<evidence type="ECO:0000256" key="6">
    <source>
        <dbReference type="ARBA" id="ARBA00023125"/>
    </source>
</evidence>
<evidence type="ECO:0000256" key="4">
    <source>
        <dbReference type="ARBA" id="ARBA00023002"/>
    </source>
</evidence>
<evidence type="ECO:0000256" key="7">
    <source>
        <dbReference type="ARBA" id="ARBA00023163"/>
    </source>
</evidence>
<evidence type="ECO:0000256" key="1">
    <source>
        <dbReference type="ARBA" id="ARBA00006484"/>
    </source>
</evidence>
<dbReference type="SUPFAM" id="SSF53850">
    <property type="entry name" value="Periplasmic binding protein-like II"/>
    <property type="match status" value="1"/>
</dbReference>
<dbReference type="InterPro" id="IPR036291">
    <property type="entry name" value="NAD(P)-bd_dom_sf"/>
</dbReference>
<dbReference type="PROSITE" id="PS50931">
    <property type="entry name" value="HTH_LYSR"/>
    <property type="match status" value="1"/>
</dbReference>
<dbReference type="PANTHER" id="PTHR42901">
    <property type="entry name" value="ALCOHOL DEHYDROGENASE"/>
    <property type="match status" value="1"/>
</dbReference>
<dbReference type="InterPro" id="IPR005119">
    <property type="entry name" value="LysR_subst-bd"/>
</dbReference>
<dbReference type="FunFam" id="3.40.50.720:FF:000047">
    <property type="entry name" value="NADP-dependent L-serine/L-allo-threonine dehydrogenase"/>
    <property type="match status" value="1"/>
</dbReference>
<dbReference type="PRINTS" id="PR00080">
    <property type="entry name" value="SDRFAMILY"/>
</dbReference>
<dbReference type="SUPFAM" id="SSF46785">
    <property type="entry name" value="Winged helix' DNA-binding domain"/>
    <property type="match status" value="1"/>
</dbReference>
<dbReference type="PRINTS" id="PR00039">
    <property type="entry name" value="HTHLYSR"/>
</dbReference>
<sequence length="890" mass="95962">MFHTCVNLKQLEFAVALAEEGNFTRAAARCHVVQSALSHQIAHLEQELGTVLFERLPRQVRATAAGEALLVHARQVLASLRHLRADVAAVSGEVRGLLAIGQISSLTGIDVVALLAAFQQQHPQVEFQLRVDKSETLLEQVQSRALDVALVGLAPSADLEGVCHQMLQEEDLVAVLSPQHRLATRQRLPLAALQEEALVDFPRGTGARRQTDDAFAAAGLPHQVRFEVNLMELVERFVRHGLAVGIVPVQIADGFEGVVQVPLQPTPTRRVHLVWQRLPTPAARAFAQAQALEEVAQHLVQTAPVVLVAGLAEQRAEFGFGNIEADAGEDLHHVDVAQLEGHAQLLQHQVVVDAGFHRARRLTLILTAQVQDQAIEEVRQRTVAHRLETRLVFTQQPGLGLLDIHVECRIGHLAQGHHVVVAEVQGIAHAAHGPAAVTGLSPDCSIVSAVLQGFPSMRRYLLSILLVASSFAATAQDRYVPVEQRLSAAQLAEVGLDATQLQTLNRVLREAEASTPASTRAPVAASTGAPLPANVPAPAAMHLGLEEGPVSARVVGEVAGWEPGTVFTLDNGQQWQVMKGQMKLRKTLQAPQIEVIPGIAGRWFLQVDEDLPKARVGPIRQRSRGPTVPEWRSGFPRSCLMTRTVLITGATSGFGAAAVHRFAQAGWKVIATGRRSERLQPLVERYGKEVVHAAVFDVRDPIAMEAALLALPPAFGDIDLLVNNAGLAQGTAPAQSASLKDWTTMIDTNITALVTLTHRLLPQLVERKGAIINISSVAGVYPYPGGNAYGGTKAFVSQFSLGLRSDLHGTGVRVTTIEPGMAETEFTVVRTHGDQVASDKLYTGANPMTAEDIAEQIFWVASLPPHLNINRLELMPVSQSFAGFQVAREG</sequence>
<dbReference type="FunFam" id="1.10.10.10:FF:000001">
    <property type="entry name" value="LysR family transcriptional regulator"/>
    <property type="match status" value="1"/>
</dbReference>
<dbReference type="InterPro" id="IPR002347">
    <property type="entry name" value="SDR_fam"/>
</dbReference>
<dbReference type="SUPFAM" id="SSF51735">
    <property type="entry name" value="NAD(P)-binding Rossmann-fold domains"/>
    <property type="match status" value="1"/>
</dbReference>
<dbReference type="PRINTS" id="PR00081">
    <property type="entry name" value="GDHRDH"/>
</dbReference>
<dbReference type="Gene3D" id="1.10.10.10">
    <property type="entry name" value="Winged helix-like DNA-binding domain superfamily/Winged helix DNA-binding domain"/>
    <property type="match status" value="1"/>
</dbReference>
<dbReference type="EMBL" id="JAPDRN010000166">
    <property type="protein sequence ID" value="KAJ9616269.1"/>
    <property type="molecule type" value="Genomic_DNA"/>
</dbReference>
<evidence type="ECO:0000259" key="8">
    <source>
        <dbReference type="PROSITE" id="PS50931"/>
    </source>
</evidence>
<feature type="domain" description="HTH lysR-type" evidence="8">
    <location>
        <begin position="6"/>
        <end position="63"/>
    </location>
</feature>
<keyword evidence="3" id="KW-0521">NADP</keyword>
<dbReference type="GO" id="GO:0016616">
    <property type="term" value="F:oxidoreductase activity, acting on the CH-OH group of donors, NAD or NADP as acceptor"/>
    <property type="evidence" value="ECO:0007669"/>
    <property type="project" value="UniProtKB-ARBA"/>
</dbReference>
<evidence type="ECO:0000256" key="5">
    <source>
        <dbReference type="ARBA" id="ARBA00023015"/>
    </source>
</evidence>